<sequence length="41" mass="4162">MSSALKNTICGSGRSKYAVTGGTTKGISDLRPITDGGLSLF</sequence>
<dbReference type="AlphaFoldDB" id="B5CN71"/>
<dbReference type="Proteomes" id="UP000003254">
    <property type="component" value="Unassembled WGS sequence"/>
</dbReference>
<proteinExistence type="predicted"/>
<protein>
    <submittedName>
        <fullName evidence="1">Uncharacterized protein</fullName>
    </submittedName>
</protein>
<keyword evidence="2" id="KW-1185">Reference proteome</keyword>
<dbReference type="HOGENOM" id="CLU_3276160_0_0_9"/>
<organism evidence="1 2">
    <name type="scientific">[Ruminococcus] lactaris ATCC 29176</name>
    <dbReference type="NCBI Taxonomy" id="471875"/>
    <lineage>
        <taxon>Bacteria</taxon>
        <taxon>Bacillati</taxon>
        <taxon>Bacillota</taxon>
        <taxon>Clostridia</taxon>
        <taxon>Lachnospirales</taxon>
        <taxon>Lachnospiraceae</taxon>
        <taxon>Mediterraneibacter</taxon>
    </lineage>
</organism>
<reference evidence="1 2" key="1">
    <citation type="submission" date="2008-08" db="EMBL/GenBank/DDBJ databases">
        <title>Draft genome sequence of Ruminococcus lactaris ATCC 29176.</title>
        <authorList>
            <person name="Sudarsanam P."/>
            <person name="Ley R."/>
            <person name="Guruge J."/>
            <person name="Turnbaugh P.J."/>
            <person name="Mahowald M."/>
            <person name="Liep D."/>
            <person name="Gordon J."/>
        </authorList>
    </citation>
    <scope>NUCLEOTIDE SEQUENCE [LARGE SCALE GENOMIC DNA]</scope>
    <source>
        <strain evidence="1 2">ATCC 29176</strain>
    </source>
</reference>
<accession>B5CN71</accession>
<evidence type="ECO:0000313" key="2">
    <source>
        <dbReference type="Proteomes" id="UP000003254"/>
    </source>
</evidence>
<name>B5CN71_9FIRM</name>
<comment type="caution">
    <text evidence="1">The sequence shown here is derived from an EMBL/GenBank/DDBJ whole genome shotgun (WGS) entry which is preliminary data.</text>
</comment>
<evidence type="ECO:0000313" key="1">
    <source>
        <dbReference type="EMBL" id="EDY33152.1"/>
    </source>
</evidence>
<gene>
    <name evidence="1" type="ORF">RUMLAC_00906</name>
</gene>
<reference evidence="1 2" key="2">
    <citation type="submission" date="2008-08" db="EMBL/GenBank/DDBJ databases">
        <authorList>
            <person name="Fulton L."/>
            <person name="Clifton S."/>
            <person name="Fulton B."/>
            <person name="Xu J."/>
            <person name="Minx P."/>
            <person name="Pepin K.H."/>
            <person name="Johnson M."/>
            <person name="Bhonagiri V."/>
            <person name="Nash W.E."/>
            <person name="Mardis E.R."/>
            <person name="Wilson R.K."/>
        </authorList>
    </citation>
    <scope>NUCLEOTIDE SEQUENCE [LARGE SCALE GENOMIC DNA]</scope>
    <source>
        <strain evidence="1 2">ATCC 29176</strain>
    </source>
</reference>
<dbReference type="EMBL" id="ABOU02000028">
    <property type="protein sequence ID" value="EDY33152.1"/>
    <property type="molecule type" value="Genomic_DNA"/>
</dbReference>